<feature type="region of interest" description="Disordered" evidence="1">
    <location>
        <begin position="196"/>
        <end position="259"/>
    </location>
</feature>
<keyword evidence="2" id="KW-0812">Transmembrane</keyword>
<feature type="compositionally biased region" description="Polar residues" evidence="1">
    <location>
        <begin position="244"/>
        <end position="253"/>
    </location>
</feature>
<feature type="region of interest" description="Disordered" evidence="1">
    <location>
        <begin position="302"/>
        <end position="325"/>
    </location>
</feature>
<protein>
    <submittedName>
        <fullName evidence="3">Uncharacterized protein</fullName>
    </submittedName>
</protein>
<dbReference type="Proteomes" id="UP000005408">
    <property type="component" value="Unassembled WGS sequence"/>
</dbReference>
<dbReference type="AlphaFoldDB" id="A0A8W8LU07"/>
<evidence type="ECO:0000256" key="1">
    <source>
        <dbReference type="SAM" id="MobiDB-lite"/>
    </source>
</evidence>
<organism evidence="3 4">
    <name type="scientific">Magallana gigas</name>
    <name type="common">Pacific oyster</name>
    <name type="synonym">Crassostrea gigas</name>
    <dbReference type="NCBI Taxonomy" id="29159"/>
    <lineage>
        <taxon>Eukaryota</taxon>
        <taxon>Metazoa</taxon>
        <taxon>Spiralia</taxon>
        <taxon>Lophotrochozoa</taxon>
        <taxon>Mollusca</taxon>
        <taxon>Bivalvia</taxon>
        <taxon>Autobranchia</taxon>
        <taxon>Pteriomorphia</taxon>
        <taxon>Ostreida</taxon>
        <taxon>Ostreoidea</taxon>
        <taxon>Ostreidae</taxon>
        <taxon>Magallana</taxon>
    </lineage>
</organism>
<evidence type="ECO:0000313" key="3">
    <source>
        <dbReference type="EnsemblMetazoa" id="G29725.3:cds"/>
    </source>
</evidence>
<keyword evidence="2" id="KW-1133">Transmembrane helix</keyword>
<feature type="region of interest" description="Disordered" evidence="1">
    <location>
        <begin position="127"/>
        <end position="167"/>
    </location>
</feature>
<reference evidence="3" key="1">
    <citation type="submission" date="2022-08" db="UniProtKB">
        <authorList>
            <consortium name="EnsemblMetazoa"/>
        </authorList>
    </citation>
    <scope>IDENTIFICATION</scope>
    <source>
        <strain evidence="3">05x7-T-G4-1.051#20</strain>
    </source>
</reference>
<proteinExistence type="predicted"/>
<feature type="transmembrane region" description="Helical" evidence="2">
    <location>
        <begin position="12"/>
        <end position="32"/>
    </location>
</feature>
<dbReference type="OrthoDB" id="10613355at2759"/>
<accession>A0A8W8LU07</accession>
<feature type="region of interest" description="Disordered" evidence="1">
    <location>
        <begin position="59"/>
        <end position="78"/>
    </location>
</feature>
<sequence>MEGTCDKEMISMFFAGLAVGILLFVLIFALLCKFRSKWIKKLADKFHLSYMDSNRSSKTEKRKTYSLREPQPVPSDSPVILRRRPVNKAASLDDGHVTIQSLYSSPCDAKVNERNVTLQSLYSVPRDVVRNGRDAPPKPRRDDRYSKNPDDIQSGEPNVILPPFRSETSLEENPYSVVQRVRHRNPDQVFYLAKWDGNPHSAPSLNRPSYETVRLSGNPELPSERRSSAFKAYRRSTCPDLHLRQQQRQSASRPESESADYLQIGEVIPNRKSARISRGEEEPLYYTLENVTPLPIFMTKRQSDSHFGSRDSQSSTLGSSGPIGSFQGRVSTSLSERVLSECKFLWQTYDDIPSDQIEGKSKRGSGITTRV</sequence>
<keyword evidence="2" id="KW-0472">Membrane</keyword>
<feature type="compositionally biased region" description="Basic and acidic residues" evidence="1">
    <location>
        <begin position="127"/>
        <end position="150"/>
    </location>
</feature>
<feature type="compositionally biased region" description="Polar residues" evidence="1">
    <location>
        <begin position="310"/>
        <end position="319"/>
    </location>
</feature>
<dbReference type="OMA" id="PREGICP"/>
<dbReference type="EnsemblMetazoa" id="G29725.3">
    <property type="protein sequence ID" value="G29725.3:cds"/>
    <property type="gene ID" value="G29725"/>
</dbReference>
<keyword evidence="4" id="KW-1185">Reference proteome</keyword>
<name>A0A8W8LU07_MAGGI</name>
<evidence type="ECO:0000313" key="4">
    <source>
        <dbReference type="Proteomes" id="UP000005408"/>
    </source>
</evidence>
<evidence type="ECO:0000256" key="2">
    <source>
        <dbReference type="SAM" id="Phobius"/>
    </source>
</evidence>